<proteinExistence type="predicted"/>
<dbReference type="SUPFAM" id="SSF103473">
    <property type="entry name" value="MFS general substrate transporter"/>
    <property type="match status" value="1"/>
</dbReference>
<dbReference type="OrthoDB" id="2284036at2759"/>
<evidence type="ECO:0000313" key="8">
    <source>
        <dbReference type="Proteomes" id="UP000605846"/>
    </source>
</evidence>
<evidence type="ECO:0000256" key="4">
    <source>
        <dbReference type="ARBA" id="ARBA00022989"/>
    </source>
</evidence>
<protein>
    <recommendedName>
        <fullName evidence="9">Allantoate permease</fullName>
    </recommendedName>
</protein>
<dbReference type="InterPro" id="IPR036259">
    <property type="entry name" value="MFS_trans_sf"/>
</dbReference>
<dbReference type="EMBL" id="JABAYA010000005">
    <property type="protein sequence ID" value="KAF7731970.1"/>
    <property type="molecule type" value="Genomic_DNA"/>
</dbReference>
<evidence type="ECO:0000313" key="7">
    <source>
        <dbReference type="EMBL" id="KAF7731970.1"/>
    </source>
</evidence>
<dbReference type="GO" id="GO:0022857">
    <property type="term" value="F:transmembrane transporter activity"/>
    <property type="evidence" value="ECO:0007669"/>
    <property type="project" value="TreeGrafter"/>
</dbReference>
<comment type="subcellular location">
    <subcellularLocation>
        <location evidence="1">Membrane</location>
        <topology evidence="1">Multi-pass membrane protein</topology>
    </subcellularLocation>
</comment>
<reference evidence="7" key="1">
    <citation type="submission" date="2020-01" db="EMBL/GenBank/DDBJ databases">
        <title>Genome Sequencing of Three Apophysomyces-Like Fungal Strains Confirms a Novel Fungal Genus in the Mucoromycota with divergent Burkholderia-like Endosymbiotic Bacteria.</title>
        <authorList>
            <person name="Stajich J.E."/>
            <person name="Macias A.M."/>
            <person name="Carter-House D."/>
            <person name="Lovett B."/>
            <person name="Kasson L.R."/>
            <person name="Berry K."/>
            <person name="Grigoriev I."/>
            <person name="Chang Y."/>
            <person name="Spatafora J."/>
            <person name="Kasson M.T."/>
        </authorList>
    </citation>
    <scope>NUCLEOTIDE SEQUENCE</scope>
    <source>
        <strain evidence="7">NRRL A-21654</strain>
    </source>
</reference>
<feature type="transmembrane region" description="Helical" evidence="6">
    <location>
        <begin position="54"/>
        <end position="73"/>
    </location>
</feature>
<sequence length="172" mass="19029">MVPIGAVDITFILLSVYVSNQTNQTLYVASAMMSLGAVGTLLMALIPVPKYKLIGQYLGLASVSSYVLMLASIANNVSGYTKKIFYNGMMMIFYTVGNFLGPFVMAPRFAPHYVQGLVIYFCAMEIAALLLLFARWKMAIVNKERLAQPSDVATNVEDDLTDVQDPNFIYRL</sequence>
<accession>A0A8H7ESZ6</accession>
<evidence type="ECO:0008006" key="9">
    <source>
        <dbReference type="Google" id="ProtNLM"/>
    </source>
</evidence>
<dbReference type="AlphaFoldDB" id="A0A8H7ESZ6"/>
<gene>
    <name evidence="7" type="ORF">EC973_007075</name>
</gene>
<keyword evidence="2" id="KW-0813">Transport</keyword>
<dbReference type="PANTHER" id="PTHR43791">
    <property type="entry name" value="PERMEASE-RELATED"/>
    <property type="match status" value="1"/>
</dbReference>
<evidence type="ECO:0000256" key="6">
    <source>
        <dbReference type="SAM" id="Phobius"/>
    </source>
</evidence>
<name>A0A8H7ESZ6_9FUNG</name>
<dbReference type="Proteomes" id="UP000605846">
    <property type="component" value="Unassembled WGS sequence"/>
</dbReference>
<evidence type="ECO:0000256" key="3">
    <source>
        <dbReference type="ARBA" id="ARBA00022692"/>
    </source>
</evidence>
<keyword evidence="4 6" id="KW-1133">Transmembrane helix</keyword>
<keyword evidence="5 6" id="KW-0472">Membrane</keyword>
<keyword evidence="3 6" id="KW-0812">Transmembrane</keyword>
<keyword evidence="8" id="KW-1185">Reference proteome</keyword>
<comment type="caution">
    <text evidence="7">The sequence shown here is derived from an EMBL/GenBank/DDBJ whole genome shotgun (WGS) entry which is preliminary data.</text>
</comment>
<dbReference type="PANTHER" id="PTHR43791:SF1">
    <property type="entry name" value="ALLANTOATE PERMEASE"/>
    <property type="match status" value="1"/>
</dbReference>
<feature type="transmembrane region" description="Helical" evidence="6">
    <location>
        <begin position="85"/>
        <end position="105"/>
    </location>
</feature>
<evidence type="ECO:0000256" key="5">
    <source>
        <dbReference type="ARBA" id="ARBA00023136"/>
    </source>
</evidence>
<feature type="transmembrane region" description="Helical" evidence="6">
    <location>
        <begin position="117"/>
        <end position="136"/>
    </location>
</feature>
<evidence type="ECO:0000256" key="2">
    <source>
        <dbReference type="ARBA" id="ARBA00022448"/>
    </source>
</evidence>
<dbReference type="GO" id="GO:0016020">
    <property type="term" value="C:membrane"/>
    <property type="evidence" value="ECO:0007669"/>
    <property type="project" value="UniProtKB-SubCell"/>
</dbReference>
<evidence type="ECO:0000256" key="1">
    <source>
        <dbReference type="ARBA" id="ARBA00004141"/>
    </source>
</evidence>
<feature type="transmembrane region" description="Helical" evidence="6">
    <location>
        <begin position="26"/>
        <end position="48"/>
    </location>
</feature>
<organism evidence="7 8">
    <name type="scientific">Apophysomyces ossiformis</name>
    <dbReference type="NCBI Taxonomy" id="679940"/>
    <lineage>
        <taxon>Eukaryota</taxon>
        <taxon>Fungi</taxon>
        <taxon>Fungi incertae sedis</taxon>
        <taxon>Mucoromycota</taxon>
        <taxon>Mucoromycotina</taxon>
        <taxon>Mucoromycetes</taxon>
        <taxon>Mucorales</taxon>
        <taxon>Mucorineae</taxon>
        <taxon>Mucoraceae</taxon>
        <taxon>Apophysomyces</taxon>
    </lineage>
</organism>